<protein>
    <submittedName>
        <fullName evidence="5">PTS protein, phosphotransferase system, phosphocarrier protein HPr</fullName>
    </submittedName>
</protein>
<accession>A0A087CGX4</accession>
<sequence length="86" mass="8948">MAKTFNFTVTDPAGIHARPAGQLVSKAQEYESAVTLNASDRSVDAKGILSVMGLGAQQGDVIEVSVSGSDEEAAAAALQQFFKESM</sequence>
<dbReference type="EMBL" id="JGZI01000009">
    <property type="protein sequence ID" value="KFI82524.1"/>
    <property type="molecule type" value="Genomic_DNA"/>
</dbReference>
<dbReference type="PANTHER" id="PTHR33705:SF2">
    <property type="entry name" value="PHOSPHOCARRIER PROTEIN NPR"/>
    <property type="match status" value="1"/>
</dbReference>
<dbReference type="NCBIfam" id="TIGR01003">
    <property type="entry name" value="PTS_HPr_family"/>
    <property type="match status" value="1"/>
</dbReference>
<dbReference type="PROSITE" id="PS51350">
    <property type="entry name" value="PTS_HPR_DOM"/>
    <property type="match status" value="1"/>
</dbReference>
<dbReference type="Pfam" id="PF00381">
    <property type="entry name" value="PTS-HPr"/>
    <property type="match status" value="1"/>
</dbReference>
<dbReference type="SUPFAM" id="SSF55594">
    <property type="entry name" value="HPr-like"/>
    <property type="match status" value="1"/>
</dbReference>
<dbReference type="AlphaFoldDB" id="A0A087CGX4"/>
<dbReference type="InterPro" id="IPR000032">
    <property type="entry name" value="HPr-like"/>
</dbReference>
<reference evidence="5 6" key="1">
    <citation type="submission" date="2014-03" db="EMBL/GenBank/DDBJ databases">
        <title>Genomics of Bifidobacteria.</title>
        <authorList>
            <person name="Ventura M."/>
            <person name="Milani C."/>
            <person name="Lugli G.A."/>
        </authorList>
    </citation>
    <scope>NUCLEOTIDE SEQUENCE [LARGE SCALE GENOMIC DNA]</scope>
    <source>
        <strain evidence="5 6">LMG 21775</strain>
    </source>
</reference>
<keyword evidence="3" id="KW-0598">Phosphotransferase system</keyword>
<dbReference type="PRINTS" id="PR00107">
    <property type="entry name" value="PHOSPHOCPHPR"/>
</dbReference>
<dbReference type="STRING" id="218140.BPSY_1374"/>
<evidence type="ECO:0000256" key="2">
    <source>
        <dbReference type="ARBA" id="ARBA00022490"/>
    </source>
</evidence>
<gene>
    <name evidence="5" type="ORF">BPSY_1374</name>
</gene>
<dbReference type="GeneID" id="98300579"/>
<keyword evidence="6" id="KW-1185">Reference proteome</keyword>
<keyword evidence="2" id="KW-0963">Cytoplasm</keyword>
<dbReference type="Gene3D" id="3.30.1340.10">
    <property type="entry name" value="HPr-like"/>
    <property type="match status" value="1"/>
</dbReference>
<dbReference type="GO" id="GO:0009401">
    <property type="term" value="P:phosphoenolpyruvate-dependent sugar phosphotransferase system"/>
    <property type="evidence" value="ECO:0007669"/>
    <property type="project" value="UniProtKB-KW"/>
</dbReference>
<evidence type="ECO:0000313" key="5">
    <source>
        <dbReference type="EMBL" id="KFI82524.1"/>
    </source>
</evidence>
<dbReference type="InterPro" id="IPR035895">
    <property type="entry name" value="HPr-like_sf"/>
</dbReference>
<proteinExistence type="predicted"/>
<dbReference type="PANTHER" id="PTHR33705">
    <property type="entry name" value="PHOSPHOCARRIER PROTEIN HPR"/>
    <property type="match status" value="1"/>
</dbReference>
<keyword evidence="5" id="KW-0808">Transferase</keyword>
<feature type="domain" description="HPr" evidence="4">
    <location>
        <begin position="2"/>
        <end position="86"/>
    </location>
</feature>
<dbReference type="eggNOG" id="COG1925">
    <property type="taxonomic scope" value="Bacteria"/>
</dbReference>
<evidence type="ECO:0000313" key="6">
    <source>
        <dbReference type="Proteomes" id="UP000029050"/>
    </source>
</evidence>
<evidence type="ECO:0000256" key="1">
    <source>
        <dbReference type="ARBA" id="ARBA00004496"/>
    </source>
</evidence>
<dbReference type="InterPro" id="IPR050399">
    <property type="entry name" value="HPr"/>
</dbReference>
<comment type="caution">
    <text evidence="5">The sequence shown here is derived from an EMBL/GenBank/DDBJ whole genome shotgun (WGS) entry which is preliminary data.</text>
</comment>
<comment type="subcellular location">
    <subcellularLocation>
        <location evidence="1">Cytoplasm</location>
    </subcellularLocation>
</comment>
<name>A0A087CGX4_9BIFI</name>
<evidence type="ECO:0000259" key="4">
    <source>
        <dbReference type="PROSITE" id="PS51350"/>
    </source>
</evidence>
<dbReference type="CDD" id="cd00367">
    <property type="entry name" value="PTS-HPr_like"/>
    <property type="match status" value="1"/>
</dbReference>
<evidence type="ECO:0000256" key="3">
    <source>
        <dbReference type="ARBA" id="ARBA00022683"/>
    </source>
</evidence>
<dbReference type="RefSeq" id="WP_033496605.1">
    <property type="nucleotide sequence ID" value="NZ_JALCNH010000002.1"/>
</dbReference>
<dbReference type="Proteomes" id="UP000029050">
    <property type="component" value="Unassembled WGS sequence"/>
</dbReference>
<dbReference type="GO" id="GO:0005737">
    <property type="term" value="C:cytoplasm"/>
    <property type="evidence" value="ECO:0007669"/>
    <property type="project" value="UniProtKB-SubCell"/>
</dbReference>
<organism evidence="5 6">
    <name type="scientific">Bifidobacterium psychraerophilum</name>
    <dbReference type="NCBI Taxonomy" id="218140"/>
    <lineage>
        <taxon>Bacteria</taxon>
        <taxon>Bacillati</taxon>
        <taxon>Actinomycetota</taxon>
        <taxon>Actinomycetes</taxon>
        <taxon>Bifidobacteriales</taxon>
        <taxon>Bifidobacteriaceae</taxon>
        <taxon>Bifidobacterium</taxon>
    </lineage>
</organism>
<dbReference type="OrthoDB" id="9809047at2"/>
<dbReference type="GO" id="GO:0016740">
    <property type="term" value="F:transferase activity"/>
    <property type="evidence" value="ECO:0007669"/>
    <property type="project" value="UniProtKB-KW"/>
</dbReference>